<keyword evidence="4" id="KW-0410">Iron transport</keyword>
<reference evidence="9" key="1">
    <citation type="submission" date="2018-12" db="EMBL/GenBank/DDBJ databases">
        <authorList>
            <person name="Will S."/>
            <person name="Neumann-Schaal M."/>
            <person name="Henke P."/>
        </authorList>
    </citation>
    <scope>NUCLEOTIDE SEQUENCE</scope>
    <source>
        <strain evidence="9">PCC 7102</strain>
    </source>
</reference>
<gene>
    <name evidence="9" type="ORF">DSM106972_090870</name>
</gene>
<organism evidence="9 10">
    <name type="scientific">Dulcicalothrix desertica PCC 7102</name>
    <dbReference type="NCBI Taxonomy" id="232991"/>
    <lineage>
        <taxon>Bacteria</taxon>
        <taxon>Bacillati</taxon>
        <taxon>Cyanobacteriota</taxon>
        <taxon>Cyanophyceae</taxon>
        <taxon>Nostocales</taxon>
        <taxon>Calotrichaceae</taxon>
        <taxon>Dulcicalothrix</taxon>
    </lineage>
</organism>
<dbReference type="GO" id="GO:0005524">
    <property type="term" value="F:ATP binding"/>
    <property type="evidence" value="ECO:0007669"/>
    <property type="project" value="UniProtKB-KW"/>
</dbReference>
<dbReference type="GO" id="GO:0006302">
    <property type="term" value="P:double-strand break repair"/>
    <property type="evidence" value="ECO:0007669"/>
    <property type="project" value="InterPro"/>
</dbReference>
<accession>A0A3S1A858</accession>
<dbReference type="GO" id="GO:0016887">
    <property type="term" value="F:ATP hydrolysis activity"/>
    <property type="evidence" value="ECO:0007669"/>
    <property type="project" value="InterPro"/>
</dbReference>
<keyword evidence="7" id="KW-0472">Membrane</keyword>
<evidence type="ECO:0000256" key="6">
    <source>
        <dbReference type="ARBA" id="ARBA00023065"/>
    </source>
</evidence>
<keyword evidence="5" id="KW-0408">Iron</keyword>
<reference evidence="9" key="2">
    <citation type="journal article" date="2019" name="Genome Biol. Evol.">
        <title>Day and night: Metabolic profiles and evolutionary relationships of six axenic non-marine cyanobacteria.</title>
        <authorList>
            <person name="Will S.E."/>
            <person name="Henke P."/>
            <person name="Boedeker C."/>
            <person name="Huang S."/>
            <person name="Brinkmann H."/>
            <person name="Rohde M."/>
            <person name="Jarek M."/>
            <person name="Friedl T."/>
            <person name="Seufert S."/>
            <person name="Schumacher M."/>
            <person name="Overmann J."/>
            <person name="Neumann-Schaal M."/>
            <person name="Petersen J."/>
        </authorList>
    </citation>
    <scope>NUCLEOTIDE SEQUENCE [LARGE SCALE GENOMIC DNA]</scope>
    <source>
        <strain evidence="9">PCC 7102</strain>
    </source>
</reference>
<keyword evidence="2" id="KW-0813">Transport</keyword>
<dbReference type="InterPro" id="IPR027417">
    <property type="entry name" value="P-loop_NTPase"/>
</dbReference>
<evidence type="ECO:0000313" key="10">
    <source>
        <dbReference type="Proteomes" id="UP000271624"/>
    </source>
</evidence>
<evidence type="ECO:0000256" key="5">
    <source>
        <dbReference type="ARBA" id="ARBA00023004"/>
    </source>
</evidence>
<keyword evidence="9" id="KW-0067">ATP-binding</keyword>
<dbReference type="OrthoDB" id="9784297at2"/>
<keyword evidence="10" id="KW-1185">Reference proteome</keyword>
<dbReference type="SMART" id="SM00382">
    <property type="entry name" value="AAA"/>
    <property type="match status" value="1"/>
</dbReference>
<evidence type="ECO:0000256" key="3">
    <source>
        <dbReference type="ARBA" id="ARBA00022475"/>
    </source>
</evidence>
<dbReference type="SUPFAM" id="SSF52540">
    <property type="entry name" value="P-loop containing nucleoside triphosphate hydrolases"/>
    <property type="match status" value="1"/>
</dbReference>
<evidence type="ECO:0000256" key="1">
    <source>
        <dbReference type="ARBA" id="ARBA00004202"/>
    </source>
</evidence>
<keyword evidence="6" id="KW-0406">Ion transport</keyword>
<evidence type="ECO:0000259" key="8">
    <source>
        <dbReference type="SMART" id="SM00382"/>
    </source>
</evidence>
<sequence>MILSEKPYLVKITSNFDEVPSFKEYPYNLPAVRHLETLDFHPDVTFLVGENGCGKSTIIEAIAQLLGFNPEGGNKNTQFSSRDTHSSLHRYLKVTKSFMKPKDSYFLRAESFYNLASYMDDVGYLGGYGDKSLHQQSHGESFMSVLSNKLRGQGLYLMDEPEAALSPMRQMSALSLIHQLIQKKSQFIIATHSPILMAYPSAKIYCLSNSGIEETEYKQTEHYQITKNFLNSPERMIDILCNE</sequence>
<evidence type="ECO:0000256" key="4">
    <source>
        <dbReference type="ARBA" id="ARBA00022496"/>
    </source>
</evidence>
<comment type="subcellular location">
    <subcellularLocation>
        <location evidence="1">Cell membrane</location>
        <topology evidence="1">Peripheral membrane protein</topology>
    </subcellularLocation>
</comment>
<comment type="caution">
    <text evidence="9">The sequence shown here is derived from an EMBL/GenBank/DDBJ whole genome shotgun (WGS) entry which is preliminary data.</text>
</comment>
<proteinExistence type="predicted"/>
<dbReference type="GO" id="GO:0005886">
    <property type="term" value="C:plasma membrane"/>
    <property type="evidence" value="ECO:0007669"/>
    <property type="project" value="UniProtKB-SubCell"/>
</dbReference>
<dbReference type="Pfam" id="PF13476">
    <property type="entry name" value="AAA_23"/>
    <property type="match status" value="1"/>
</dbReference>
<dbReference type="InterPro" id="IPR038729">
    <property type="entry name" value="Rad50/SbcC_AAA"/>
</dbReference>
<dbReference type="PANTHER" id="PTHR42771">
    <property type="entry name" value="IRON(3+)-HYDROXAMATE IMPORT ATP-BINDING PROTEIN FHUC"/>
    <property type="match status" value="1"/>
</dbReference>
<dbReference type="AlphaFoldDB" id="A0A3S1A858"/>
<dbReference type="InterPro" id="IPR051535">
    <property type="entry name" value="Siderophore_ABC-ATPase"/>
</dbReference>
<protein>
    <submittedName>
        <fullName evidence="9">ABC transporter ATP-binding protein</fullName>
    </submittedName>
</protein>
<evidence type="ECO:0000256" key="7">
    <source>
        <dbReference type="ARBA" id="ARBA00023136"/>
    </source>
</evidence>
<dbReference type="RefSeq" id="WP_127087044.1">
    <property type="nucleotide sequence ID" value="NZ_RSCL01000042.1"/>
</dbReference>
<name>A0A3S1A858_9CYAN</name>
<keyword evidence="3" id="KW-1003">Cell membrane</keyword>
<evidence type="ECO:0000256" key="2">
    <source>
        <dbReference type="ARBA" id="ARBA00022448"/>
    </source>
</evidence>
<keyword evidence="9" id="KW-0547">Nucleotide-binding</keyword>
<dbReference type="Proteomes" id="UP000271624">
    <property type="component" value="Unassembled WGS sequence"/>
</dbReference>
<feature type="domain" description="AAA+ ATPase" evidence="8">
    <location>
        <begin position="41"/>
        <end position="211"/>
    </location>
</feature>
<dbReference type="EMBL" id="RSCL01000042">
    <property type="protein sequence ID" value="RUS95311.1"/>
    <property type="molecule type" value="Genomic_DNA"/>
</dbReference>
<dbReference type="InterPro" id="IPR003593">
    <property type="entry name" value="AAA+_ATPase"/>
</dbReference>
<dbReference type="PANTHER" id="PTHR42771:SF2">
    <property type="entry name" value="IRON(3+)-HYDROXAMATE IMPORT ATP-BINDING PROTEIN FHUC"/>
    <property type="match status" value="1"/>
</dbReference>
<evidence type="ECO:0000313" key="9">
    <source>
        <dbReference type="EMBL" id="RUS95311.1"/>
    </source>
</evidence>
<dbReference type="GO" id="GO:0006826">
    <property type="term" value="P:iron ion transport"/>
    <property type="evidence" value="ECO:0007669"/>
    <property type="project" value="UniProtKB-KW"/>
</dbReference>
<dbReference type="Gene3D" id="3.40.50.300">
    <property type="entry name" value="P-loop containing nucleotide triphosphate hydrolases"/>
    <property type="match status" value="2"/>
</dbReference>